<evidence type="ECO:0000313" key="4">
    <source>
        <dbReference type="Proteomes" id="UP000238413"/>
    </source>
</evidence>
<dbReference type="InterPro" id="IPR036397">
    <property type="entry name" value="RNaseH_sf"/>
</dbReference>
<dbReference type="GO" id="GO:0004519">
    <property type="term" value="F:endonuclease activity"/>
    <property type="evidence" value="ECO:0007669"/>
    <property type="project" value="UniProtKB-KW"/>
</dbReference>
<gene>
    <name evidence="2" type="ORF">C4B68_18250</name>
    <name evidence="3" type="ORF">C4B68_20480</name>
</gene>
<reference evidence="3 4" key="1">
    <citation type="submission" date="2018-02" db="EMBL/GenBank/DDBJ databases">
        <title>Complete genome sequence of Streptomyces dengpaensis, the producer of angucyclines.</title>
        <authorList>
            <person name="Yumei L."/>
        </authorList>
    </citation>
    <scope>NUCLEOTIDE SEQUENCE [LARGE SCALE GENOMIC DNA]</scope>
    <source>
        <strain evidence="3 4">XZHG99</strain>
    </source>
</reference>
<protein>
    <submittedName>
        <fullName evidence="3">DDE endonuclease</fullName>
    </submittedName>
</protein>
<organism evidence="3 4">
    <name type="scientific">Streptomyces dengpaensis</name>
    <dbReference type="NCBI Taxonomy" id="2049881"/>
    <lineage>
        <taxon>Bacteria</taxon>
        <taxon>Bacillati</taxon>
        <taxon>Actinomycetota</taxon>
        <taxon>Actinomycetes</taxon>
        <taxon>Kitasatosporales</taxon>
        <taxon>Streptomycetaceae</taxon>
        <taxon>Streptomyces</taxon>
    </lineage>
</organism>
<keyword evidence="3" id="KW-0540">Nuclease</keyword>
<accession>A0ABM6STC1</accession>
<sequence length="200" mass="22661">MGDGKATAAAQDAYICFEDEAGQGLRPPKGHTWAPRGRTPQVRVRGSNRGRVSVAGVVCYKSGERSRLFYRLHMYRGRKGEAKSFGWQDYRDLIVVAHNQLKAPVVWVWDNLNVHLVDELALFFMENEEWLTVFQLPSYAPELNPQEGIWSLVKRGLADFAAANLDHLSRIMKRKLKKIQYRPELIDGCLTETGLIMSAG</sequence>
<dbReference type="EMBL" id="CP026652">
    <property type="protein sequence ID" value="AVH57396.1"/>
    <property type="molecule type" value="Genomic_DNA"/>
</dbReference>
<keyword evidence="3" id="KW-0378">Hydrolase</keyword>
<proteinExistence type="predicted"/>
<dbReference type="Gene3D" id="3.30.420.10">
    <property type="entry name" value="Ribonuclease H-like superfamily/Ribonuclease H"/>
    <property type="match status" value="1"/>
</dbReference>
<dbReference type="Proteomes" id="UP000238413">
    <property type="component" value="Chromosome"/>
</dbReference>
<evidence type="ECO:0000259" key="1">
    <source>
        <dbReference type="Pfam" id="PF13358"/>
    </source>
</evidence>
<keyword evidence="3" id="KW-0255">Endonuclease</keyword>
<keyword evidence="4" id="KW-1185">Reference proteome</keyword>
<evidence type="ECO:0000313" key="2">
    <source>
        <dbReference type="EMBL" id="AVH57396.1"/>
    </source>
</evidence>
<dbReference type="EMBL" id="CP026652">
    <property type="protein sequence ID" value="AVH57756.1"/>
    <property type="molecule type" value="Genomic_DNA"/>
</dbReference>
<evidence type="ECO:0000313" key="3">
    <source>
        <dbReference type="EMBL" id="AVH57756.1"/>
    </source>
</evidence>
<feature type="domain" description="Tc1-like transposase DDE" evidence="1">
    <location>
        <begin position="15"/>
        <end position="159"/>
    </location>
</feature>
<name>A0ABM6STC1_9ACTN</name>
<dbReference type="InterPro" id="IPR038717">
    <property type="entry name" value="Tc1-like_DDE_dom"/>
</dbReference>
<dbReference type="Pfam" id="PF13358">
    <property type="entry name" value="DDE_3"/>
    <property type="match status" value="1"/>
</dbReference>